<dbReference type="Pfam" id="PF00096">
    <property type="entry name" value="zf-C2H2"/>
    <property type="match status" value="3"/>
</dbReference>
<dbReference type="FunFam" id="3.30.160.60:FF:000021">
    <property type="entry name" value="Basic krueppel-like factor 3"/>
    <property type="match status" value="1"/>
</dbReference>
<dbReference type="PANTHER" id="PTHR23235:SF120">
    <property type="entry name" value="KRUPPEL-LIKE FACTOR 15"/>
    <property type="match status" value="1"/>
</dbReference>
<feature type="domain" description="C2H2-type" evidence="9">
    <location>
        <begin position="186"/>
        <end position="215"/>
    </location>
</feature>
<dbReference type="InterPro" id="IPR013087">
    <property type="entry name" value="Znf_C2H2_type"/>
</dbReference>
<dbReference type="Proteomes" id="UP000001307">
    <property type="component" value="Unassembled WGS sequence"/>
</dbReference>
<reference evidence="10" key="1">
    <citation type="journal article" date="2010" name="Science">
        <title>Plasticity of animal genome architecture unmasked by rapid evolution of a pelagic tunicate.</title>
        <authorList>
            <person name="Denoeud F."/>
            <person name="Henriet S."/>
            <person name="Mungpakdee S."/>
            <person name="Aury J.M."/>
            <person name="Da Silva C."/>
            <person name="Brinkmann H."/>
            <person name="Mikhaleva J."/>
            <person name="Olsen L.C."/>
            <person name="Jubin C."/>
            <person name="Canestro C."/>
            <person name="Bouquet J.M."/>
            <person name="Danks G."/>
            <person name="Poulain J."/>
            <person name="Campsteijn C."/>
            <person name="Adamski M."/>
            <person name="Cross I."/>
            <person name="Yadetie F."/>
            <person name="Muffato M."/>
            <person name="Louis A."/>
            <person name="Butcher S."/>
            <person name="Tsagkogeorga G."/>
            <person name="Konrad A."/>
            <person name="Singh S."/>
            <person name="Jensen M.F."/>
            <person name="Cong E.H."/>
            <person name="Eikeseth-Otteraa H."/>
            <person name="Noel B."/>
            <person name="Anthouard V."/>
            <person name="Porcel B.M."/>
            <person name="Kachouri-Lafond R."/>
            <person name="Nishino A."/>
            <person name="Ugolini M."/>
            <person name="Chourrout P."/>
            <person name="Nishida H."/>
            <person name="Aasland R."/>
            <person name="Huzurbazar S."/>
            <person name="Westhof E."/>
            <person name="Delsuc F."/>
            <person name="Lehrach H."/>
            <person name="Reinhardt R."/>
            <person name="Weissenbach J."/>
            <person name="Roy S.W."/>
            <person name="Artiguenave F."/>
            <person name="Postlethwait J.H."/>
            <person name="Manak J.R."/>
            <person name="Thompson E.M."/>
            <person name="Jaillon O."/>
            <person name="Du Pasquier L."/>
            <person name="Boudinot P."/>
            <person name="Liberles D.A."/>
            <person name="Volff J.N."/>
            <person name="Philippe H."/>
            <person name="Lenhard B."/>
            <person name="Roest Crollius H."/>
            <person name="Wincker P."/>
            <person name="Chourrout D."/>
        </authorList>
    </citation>
    <scope>NUCLEOTIDE SEQUENCE [LARGE SCALE GENOMIC DNA]</scope>
</reference>
<protein>
    <recommendedName>
        <fullName evidence="9">C2H2-type domain-containing protein</fullName>
    </recommendedName>
</protein>
<evidence type="ECO:0000256" key="7">
    <source>
        <dbReference type="PROSITE-ProRule" id="PRU00042"/>
    </source>
</evidence>
<dbReference type="PROSITE" id="PS50157">
    <property type="entry name" value="ZINC_FINGER_C2H2_2"/>
    <property type="match status" value="3"/>
</dbReference>
<dbReference type="EMBL" id="FN653015">
    <property type="protein sequence ID" value="CBY20672.1"/>
    <property type="molecule type" value="Genomic_DNA"/>
</dbReference>
<evidence type="ECO:0000256" key="5">
    <source>
        <dbReference type="ARBA" id="ARBA00022833"/>
    </source>
</evidence>
<accession>E4WSD9</accession>
<dbReference type="GO" id="GO:0000981">
    <property type="term" value="F:DNA-binding transcription factor activity, RNA polymerase II-specific"/>
    <property type="evidence" value="ECO:0007669"/>
    <property type="project" value="TreeGrafter"/>
</dbReference>
<name>E4WSD9_OIKDI</name>
<keyword evidence="11" id="KW-1185">Reference proteome</keyword>
<dbReference type="OrthoDB" id="4748970at2759"/>
<evidence type="ECO:0000259" key="9">
    <source>
        <dbReference type="PROSITE" id="PS50157"/>
    </source>
</evidence>
<dbReference type="FunFam" id="3.30.160.60:FF:000624">
    <property type="entry name" value="zinc finger protein 697"/>
    <property type="match status" value="1"/>
</dbReference>
<evidence type="ECO:0000313" key="11">
    <source>
        <dbReference type="Proteomes" id="UP000001307"/>
    </source>
</evidence>
<feature type="domain" description="C2H2-type" evidence="9">
    <location>
        <begin position="156"/>
        <end position="185"/>
    </location>
</feature>
<evidence type="ECO:0000256" key="3">
    <source>
        <dbReference type="ARBA" id="ARBA00022737"/>
    </source>
</evidence>
<organism evidence="10">
    <name type="scientific">Oikopleura dioica</name>
    <name type="common">Tunicate</name>
    <dbReference type="NCBI Taxonomy" id="34765"/>
    <lineage>
        <taxon>Eukaryota</taxon>
        <taxon>Metazoa</taxon>
        <taxon>Chordata</taxon>
        <taxon>Tunicata</taxon>
        <taxon>Appendicularia</taxon>
        <taxon>Copelata</taxon>
        <taxon>Oikopleuridae</taxon>
        <taxon>Oikopleura</taxon>
    </lineage>
</organism>
<dbReference type="PROSITE" id="PS00028">
    <property type="entry name" value="ZINC_FINGER_C2H2_1"/>
    <property type="match status" value="3"/>
</dbReference>
<feature type="region of interest" description="Disordered" evidence="8">
    <location>
        <begin position="132"/>
        <end position="153"/>
    </location>
</feature>
<sequence>MTEIFSQYIPDYQLLLALAHIRNQQIVQNSILNQAIYQNQAPVAPAMISALPIFPPVAQVLSQPLPSTFPVTPTKSAQKSRKQSYRIDDLLESSPKRIKLDPLATSTPIKRVPTPSSETRNVPLEIIKTEVQSNDSGFGSPSENTPEAPKVRRRSHICDYPNCGKAYTKSSHLKAHRRTHTGEKPYSCTWPECEWKFARSDELTRHYRKHTGYKPFVCTVCNRAFSRSDHLSLHVKRHRS</sequence>
<dbReference type="GO" id="GO:0008270">
    <property type="term" value="F:zinc ion binding"/>
    <property type="evidence" value="ECO:0007669"/>
    <property type="project" value="UniProtKB-KW"/>
</dbReference>
<evidence type="ECO:0000256" key="6">
    <source>
        <dbReference type="ARBA" id="ARBA00023242"/>
    </source>
</evidence>
<keyword evidence="3" id="KW-0677">Repeat</keyword>
<keyword evidence="4 7" id="KW-0863">Zinc-finger</keyword>
<dbReference type="PANTHER" id="PTHR23235">
    <property type="entry name" value="KRUEPPEL-LIKE TRANSCRIPTION FACTOR"/>
    <property type="match status" value="1"/>
</dbReference>
<feature type="compositionally biased region" description="Polar residues" evidence="8">
    <location>
        <begin position="132"/>
        <end position="145"/>
    </location>
</feature>
<keyword evidence="2" id="KW-0479">Metal-binding</keyword>
<dbReference type="FunFam" id="3.30.160.60:FF:000018">
    <property type="entry name" value="Krueppel-like factor 15"/>
    <property type="match status" value="1"/>
</dbReference>
<feature type="domain" description="C2H2-type" evidence="9">
    <location>
        <begin position="216"/>
        <end position="240"/>
    </location>
</feature>
<gene>
    <name evidence="10" type="ORF">GSOID_T00000675001</name>
</gene>
<evidence type="ECO:0000256" key="8">
    <source>
        <dbReference type="SAM" id="MobiDB-lite"/>
    </source>
</evidence>
<proteinExistence type="predicted"/>
<dbReference type="SUPFAM" id="SSF57667">
    <property type="entry name" value="beta-beta-alpha zinc fingers"/>
    <property type="match status" value="2"/>
</dbReference>
<dbReference type="GO" id="GO:0005634">
    <property type="term" value="C:nucleus"/>
    <property type="evidence" value="ECO:0007669"/>
    <property type="project" value="UniProtKB-SubCell"/>
</dbReference>
<keyword evidence="6" id="KW-0539">Nucleus</keyword>
<dbReference type="Gene3D" id="3.30.160.60">
    <property type="entry name" value="Classic Zinc Finger"/>
    <property type="match status" value="3"/>
</dbReference>
<dbReference type="AlphaFoldDB" id="E4WSD9"/>
<dbReference type="InterPro" id="IPR036236">
    <property type="entry name" value="Znf_C2H2_sf"/>
</dbReference>
<evidence type="ECO:0000256" key="1">
    <source>
        <dbReference type="ARBA" id="ARBA00004123"/>
    </source>
</evidence>
<evidence type="ECO:0000256" key="2">
    <source>
        <dbReference type="ARBA" id="ARBA00022723"/>
    </source>
</evidence>
<comment type="subcellular location">
    <subcellularLocation>
        <location evidence="1">Nucleus</location>
    </subcellularLocation>
</comment>
<keyword evidence="5" id="KW-0862">Zinc</keyword>
<dbReference type="InParanoid" id="E4WSD9"/>
<evidence type="ECO:0000256" key="4">
    <source>
        <dbReference type="ARBA" id="ARBA00022771"/>
    </source>
</evidence>
<dbReference type="GO" id="GO:0000978">
    <property type="term" value="F:RNA polymerase II cis-regulatory region sequence-specific DNA binding"/>
    <property type="evidence" value="ECO:0007669"/>
    <property type="project" value="TreeGrafter"/>
</dbReference>
<evidence type="ECO:0000313" key="10">
    <source>
        <dbReference type="EMBL" id="CBY20672.1"/>
    </source>
</evidence>
<dbReference type="SMART" id="SM00355">
    <property type="entry name" value="ZnF_C2H2"/>
    <property type="match status" value="3"/>
</dbReference>